<comment type="caution">
    <text evidence="1">The sequence shown here is derived from an EMBL/GenBank/DDBJ whole genome shotgun (WGS) entry which is preliminary data.</text>
</comment>
<dbReference type="InterPro" id="IPR023198">
    <property type="entry name" value="PGP-like_dom2"/>
</dbReference>
<reference evidence="1 2" key="1">
    <citation type="submission" date="2018-04" db="EMBL/GenBank/DDBJ databases">
        <title>Pelagivirga bohaiensis gen. nov., sp. nov., a bacterium isolated from the Bohai Sea.</title>
        <authorList>
            <person name="Ji X."/>
        </authorList>
    </citation>
    <scope>NUCLEOTIDE SEQUENCE [LARGE SCALE GENOMIC DNA]</scope>
    <source>
        <strain evidence="1 2">BH-SD16</strain>
    </source>
</reference>
<dbReference type="Pfam" id="PF13419">
    <property type="entry name" value="HAD_2"/>
    <property type="match status" value="1"/>
</dbReference>
<dbReference type="PANTHER" id="PTHR42896:SF2">
    <property type="entry name" value="CBBY-LIKE PROTEIN"/>
    <property type="match status" value="1"/>
</dbReference>
<accession>A0A2T7FX39</accession>
<dbReference type="PANTHER" id="PTHR42896">
    <property type="entry name" value="XYLULOSE-1,5-BISPHOSPHATE (XUBP) PHOSPHATASE"/>
    <property type="match status" value="1"/>
</dbReference>
<protein>
    <submittedName>
        <fullName evidence="1">Haloacid dehalogenase</fullName>
    </submittedName>
</protein>
<dbReference type="InterPro" id="IPR036412">
    <property type="entry name" value="HAD-like_sf"/>
</dbReference>
<evidence type="ECO:0000313" key="2">
    <source>
        <dbReference type="Proteomes" id="UP000244817"/>
    </source>
</evidence>
<dbReference type="AlphaFoldDB" id="A0A2T7FX39"/>
<dbReference type="InterPro" id="IPR041492">
    <property type="entry name" value="HAD_2"/>
</dbReference>
<dbReference type="InterPro" id="IPR023214">
    <property type="entry name" value="HAD_sf"/>
</dbReference>
<dbReference type="NCBIfam" id="TIGR01509">
    <property type="entry name" value="HAD-SF-IA-v3"/>
    <property type="match status" value="1"/>
</dbReference>
<dbReference type="SUPFAM" id="SSF56784">
    <property type="entry name" value="HAD-like"/>
    <property type="match status" value="1"/>
</dbReference>
<dbReference type="InterPro" id="IPR006439">
    <property type="entry name" value="HAD-SF_hydro_IA"/>
</dbReference>
<gene>
    <name evidence="1" type="ORF">DC363_09380</name>
</gene>
<name>A0A2T7FX39_9RHOB</name>
<proteinExistence type="predicted"/>
<dbReference type="PRINTS" id="PR00413">
    <property type="entry name" value="HADHALOGNASE"/>
</dbReference>
<keyword evidence="2" id="KW-1185">Reference proteome</keyword>
<organism evidence="1 2">
    <name type="scientific">Thalassorhabdomicrobium marinisediminis</name>
    <dbReference type="NCBI Taxonomy" id="2170577"/>
    <lineage>
        <taxon>Bacteria</taxon>
        <taxon>Pseudomonadati</taxon>
        <taxon>Pseudomonadota</taxon>
        <taxon>Alphaproteobacteria</taxon>
        <taxon>Rhodobacterales</taxon>
        <taxon>Paracoccaceae</taxon>
        <taxon>Thalassorhabdomicrobium</taxon>
    </lineage>
</organism>
<dbReference type="Gene3D" id="3.40.50.1000">
    <property type="entry name" value="HAD superfamily/HAD-like"/>
    <property type="match status" value="1"/>
</dbReference>
<dbReference type="Gene3D" id="1.10.150.240">
    <property type="entry name" value="Putative phosphatase, domain 2"/>
    <property type="match status" value="1"/>
</dbReference>
<dbReference type="GO" id="GO:0016787">
    <property type="term" value="F:hydrolase activity"/>
    <property type="evidence" value="ECO:0007669"/>
    <property type="project" value="InterPro"/>
</dbReference>
<dbReference type="Proteomes" id="UP000244817">
    <property type="component" value="Unassembled WGS sequence"/>
</dbReference>
<sequence length="234" mass="25175">MNTPAKDTATMPPKALIFGSIGTLAEITDLERRAFNAAFDEHGLDWTWDEETYADLLTEPDGERRIEQYAAQHDTEVDAMSLHASTIKHLSCLVDDEGLRARPGVYEMVSNAKKAGVALGFATTASPDTLTLMFSGLFPDLPRSVFDYIGSHEDVTRNKPAPDIYEVTLKELGVAAGDALAIEDTPEAARAAVAAGIETLGFAHSFSTGRSFPDGVEEVDILPVDIFADETPAA</sequence>
<dbReference type="InterPro" id="IPR044999">
    <property type="entry name" value="CbbY-like"/>
</dbReference>
<evidence type="ECO:0000313" key="1">
    <source>
        <dbReference type="EMBL" id="PVA06729.1"/>
    </source>
</evidence>
<dbReference type="EMBL" id="QCYG01000005">
    <property type="protein sequence ID" value="PVA06729.1"/>
    <property type="molecule type" value="Genomic_DNA"/>
</dbReference>